<proteinExistence type="predicted"/>
<gene>
    <name evidence="1" type="ORF">I553_0822</name>
</gene>
<accession>X7YIV9</accession>
<dbReference type="PATRIC" id="fig|1299334.3.peg.10397"/>
<dbReference type="AlphaFoldDB" id="X7YIV9"/>
<organism evidence="1">
    <name type="scientific">Mycobacterium xenopi 4042</name>
    <dbReference type="NCBI Taxonomy" id="1299334"/>
    <lineage>
        <taxon>Bacteria</taxon>
        <taxon>Bacillati</taxon>
        <taxon>Actinomycetota</taxon>
        <taxon>Actinomycetes</taxon>
        <taxon>Mycobacteriales</taxon>
        <taxon>Mycobacteriaceae</taxon>
        <taxon>Mycobacterium</taxon>
    </lineage>
</organism>
<dbReference type="EMBL" id="JAOB01000093">
    <property type="protein sequence ID" value="EUA06741.1"/>
    <property type="molecule type" value="Genomic_DNA"/>
</dbReference>
<comment type="caution">
    <text evidence="1">The sequence shown here is derived from an EMBL/GenBank/DDBJ whole genome shotgun (WGS) entry which is preliminary data.</text>
</comment>
<reference evidence="1" key="1">
    <citation type="submission" date="2014-01" db="EMBL/GenBank/DDBJ databases">
        <authorList>
            <person name="Brown-Elliot B."/>
            <person name="Wallace R."/>
            <person name="Lenaerts A."/>
            <person name="Ordway D."/>
            <person name="DeGroote M.A."/>
            <person name="Parker T."/>
            <person name="Sizemore C."/>
            <person name="Tallon L.J."/>
            <person name="Sadzewicz L.K."/>
            <person name="Sengamalay N."/>
            <person name="Fraser C.M."/>
            <person name="Hine E."/>
            <person name="Shefchek K.A."/>
            <person name="Das S.P."/>
            <person name="Tettelin H."/>
        </authorList>
    </citation>
    <scope>NUCLEOTIDE SEQUENCE [LARGE SCALE GENOMIC DNA]</scope>
    <source>
        <strain evidence="1">4042</strain>
    </source>
</reference>
<name>X7YIV9_MYCXE</name>
<sequence length="106" mass="12072">MTRQELDVQVRNGGLIRVWYGIYAAAQPDLLGRLQALDVFMGRPAVACMGTAAALYGFDTETTLRVHVLDPADECGRQGDLWCISELARHFDELKADWRRRRHGRR</sequence>
<evidence type="ECO:0000313" key="1">
    <source>
        <dbReference type="EMBL" id="EUA06741.1"/>
    </source>
</evidence>
<protein>
    <submittedName>
        <fullName evidence="1">Uncharacterized protein</fullName>
    </submittedName>
</protein>